<accession>A0ABV0EGF2</accession>
<dbReference type="EMBL" id="JBAJEX010000009">
    <property type="protein sequence ID" value="MEO1767684.1"/>
    <property type="molecule type" value="Genomic_DNA"/>
</dbReference>
<reference evidence="2 3" key="1">
    <citation type="submission" date="2024-02" db="EMBL/GenBank/DDBJ databases">
        <title>New thermophilic sulfur-oxidizing bacteria from a hot springs of the Uzon caldera (Kamchatka, Russia).</title>
        <authorList>
            <person name="Dukat A.M."/>
            <person name="Elcheninov A.G."/>
            <person name="Frolov E.N."/>
        </authorList>
    </citation>
    <scope>NUCLEOTIDE SEQUENCE [LARGE SCALE GENOMIC DNA]</scope>
    <source>
        <strain evidence="2 3">AK1</strain>
    </source>
</reference>
<comment type="caution">
    <text evidence="2">The sequence shown here is derived from an EMBL/GenBank/DDBJ whole genome shotgun (WGS) entry which is preliminary data.</text>
</comment>
<proteinExistence type="predicted"/>
<dbReference type="InterPro" id="IPR010927">
    <property type="entry name" value="T4SS_TraH"/>
</dbReference>
<keyword evidence="3" id="KW-1185">Reference proteome</keyword>
<feature type="signal peptide" evidence="1">
    <location>
        <begin position="1"/>
        <end position="21"/>
    </location>
</feature>
<evidence type="ECO:0000256" key="1">
    <source>
        <dbReference type="SAM" id="SignalP"/>
    </source>
</evidence>
<gene>
    <name evidence="2" type="ORF">V6E02_10725</name>
</gene>
<organism evidence="2 3">
    <name type="scientific">Thiobacter aerophilum</name>
    <dbReference type="NCBI Taxonomy" id="3121275"/>
    <lineage>
        <taxon>Bacteria</taxon>
        <taxon>Pseudomonadati</taxon>
        <taxon>Pseudomonadota</taxon>
        <taxon>Betaproteobacteria</taxon>
        <taxon>Burkholderiales</taxon>
        <taxon>Thiobacteraceae</taxon>
        <taxon>Thiobacter</taxon>
    </lineage>
</organism>
<evidence type="ECO:0000313" key="2">
    <source>
        <dbReference type="EMBL" id="MEO1767684.1"/>
    </source>
</evidence>
<dbReference type="Pfam" id="PF06122">
    <property type="entry name" value="TraH"/>
    <property type="match status" value="1"/>
</dbReference>
<name>A0ABV0EGF2_9BURK</name>
<keyword evidence="1" id="KW-0732">Signal</keyword>
<evidence type="ECO:0000313" key="3">
    <source>
        <dbReference type="Proteomes" id="UP001482231"/>
    </source>
</evidence>
<dbReference type="Proteomes" id="UP001482231">
    <property type="component" value="Unassembled WGS sequence"/>
</dbReference>
<protein>
    <submittedName>
        <fullName evidence="2">Conjugal transfer protein TraH</fullName>
    </submittedName>
</protein>
<dbReference type="RefSeq" id="WP_347308796.1">
    <property type="nucleotide sequence ID" value="NZ_JBAJEX010000009.1"/>
</dbReference>
<sequence length="474" mass="51342">MFRKRLIAGVVAAAFAVGAHATVYSEMNDWFNELGVYGNVTGPQAISGQTGTTFTGGSLFMRTPIRNYQLFAFQPPTVRAGCGGIDLHAGSFSFINSEAFTALLRNIGNAAIGAAFMMAVESVSPELADTMKSLQQFAQSANAMNINSCEAGKALASVAADSVKGMLAKEDTTGRAEGARTTNMFTDALNAATQFMNDLNARKNAMTAMQAADPGMKDLLQSKNVAWFALRKLNTTEEMTNLMMSMTGTVILRASDKNDSGKPEIEEKPPIITYAQLVGKPDSQTTRVKLYRCTDGDASLNGCLSMDTYDADLYSFYYRVRKLLEEGRNKVLARSPMDFGDDVDKAMYTNASVPLWKIVAASATGAFAQHDDLYAELVSTQLAYAYLTEILREATKAMMSNSASQDDQAVAATRKLIENIKQAQSMAAKEYSVALQKGQAIAAQQKNIQWFVETLYGALNARGLADKFVLADQK</sequence>
<feature type="chain" id="PRO_5045767066" evidence="1">
    <location>
        <begin position="22"/>
        <end position="474"/>
    </location>
</feature>